<keyword evidence="6" id="KW-1133">Transmembrane helix</keyword>
<dbReference type="GO" id="GO:0005789">
    <property type="term" value="C:endoplasmic reticulum membrane"/>
    <property type="evidence" value="ECO:0007669"/>
    <property type="project" value="UniProtKB-SubCell"/>
</dbReference>
<dbReference type="AlphaFoldDB" id="A0A9Q0L8A4"/>
<evidence type="ECO:0000256" key="7">
    <source>
        <dbReference type="ARBA" id="ARBA00023136"/>
    </source>
</evidence>
<feature type="signal peptide" evidence="9">
    <location>
        <begin position="1"/>
        <end position="26"/>
    </location>
</feature>
<keyword evidence="4" id="KW-0256">Endoplasmic reticulum</keyword>
<dbReference type="GO" id="GO:0015485">
    <property type="term" value="F:cholesterol binding"/>
    <property type="evidence" value="ECO:0007669"/>
    <property type="project" value="TreeGrafter"/>
</dbReference>
<proteinExistence type="inferred from homology"/>
<keyword evidence="7" id="KW-0472">Membrane</keyword>
<feature type="chain" id="PRO_5040340518" evidence="9">
    <location>
        <begin position="27"/>
        <end position="296"/>
    </location>
</feature>
<reference evidence="11" key="1">
    <citation type="submission" date="2022-10" db="EMBL/GenBank/DDBJ databases">
        <title>Novel sulphate-reducing endosymbionts in the free-living metamonad Anaeramoeba.</title>
        <authorList>
            <person name="Jerlstrom-Hultqvist J."/>
            <person name="Cepicka I."/>
            <person name="Gallot-Lavallee L."/>
            <person name="Salas-Leiva D."/>
            <person name="Curtis B.A."/>
            <person name="Zahonova K."/>
            <person name="Pipaliya S."/>
            <person name="Dacks J."/>
            <person name="Roger A.J."/>
        </authorList>
    </citation>
    <scope>NUCLEOTIDE SEQUENCE</scope>
    <source>
        <strain evidence="11">BMAN</strain>
    </source>
</reference>
<evidence type="ECO:0000256" key="8">
    <source>
        <dbReference type="ARBA" id="ARBA00023180"/>
    </source>
</evidence>
<keyword evidence="5" id="KW-0735">Signal-anchor</keyword>
<dbReference type="Proteomes" id="UP001149090">
    <property type="component" value="Unassembled WGS sequence"/>
</dbReference>
<name>A0A9Q0L8A4_ANAIG</name>
<dbReference type="OrthoDB" id="77368at2759"/>
<sequence length="296" mass="34028">MAINLIGIILSFSLVIFLQSFHQVEEGTIGLYWRGGALLKGYDEPGLHLKLPFITRAENIPILVQTEYVTNISCGTSGGALLKFERVEVVNRLKKELVWETVKNYSTKYSEIWIHNIITQEINDFCSLHTLEEVFISLFDTIDDKIRDSLEHDLNNWAPGIEIISVRVTKPLIPVDVASNYEKIELKKLEIKIEEQLQKISQTNFETSKIVAKIQAEEKKEVSQIQMQKQIAEIESQKIISEIEDETTSQRIPNLKLYSPQFLTLKMIEGIPKDSEVHYGPNVKNIFKLKIEEKQN</sequence>
<comment type="similarity">
    <text evidence="2">Belongs to the band 7/mec-2 family.</text>
</comment>
<protein>
    <submittedName>
        <fullName evidence="11">Erlin (Er lipid raft associated protein)</fullName>
    </submittedName>
</protein>
<comment type="caution">
    <text evidence="11">The sequence shown here is derived from an EMBL/GenBank/DDBJ whole genome shotgun (WGS) entry which is preliminary data.</text>
</comment>
<dbReference type="InterPro" id="IPR036013">
    <property type="entry name" value="Band_7/SPFH_dom_sf"/>
</dbReference>
<dbReference type="PANTHER" id="PTHR15351">
    <property type="entry name" value="ERLIN (ER LIPID RAFT ASSOCIATED PROTEIN) HOMOLOG"/>
    <property type="match status" value="1"/>
</dbReference>
<keyword evidence="3" id="KW-0812">Transmembrane</keyword>
<dbReference type="SMART" id="SM00244">
    <property type="entry name" value="PHB"/>
    <property type="match status" value="1"/>
</dbReference>
<keyword evidence="12" id="KW-1185">Reference proteome</keyword>
<gene>
    <name evidence="11" type="ORF">M0811_12453</name>
</gene>
<keyword evidence="9" id="KW-0732">Signal</keyword>
<evidence type="ECO:0000256" key="9">
    <source>
        <dbReference type="SAM" id="SignalP"/>
    </source>
</evidence>
<dbReference type="GO" id="GO:0031625">
    <property type="term" value="F:ubiquitin protein ligase binding"/>
    <property type="evidence" value="ECO:0007669"/>
    <property type="project" value="InterPro"/>
</dbReference>
<dbReference type="EMBL" id="JAPDFW010000118">
    <property type="protein sequence ID" value="KAJ5068226.1"/>
    <property type="molecule type" value="Genomic_DNA"/>
</dbReference>
<accession>A0A9Q0L8A4</accession>
<dbReference type="Pfam" id="PF01145">
    <property type="entry name" value="Band_7"/>
    <property type="match status" value="1"/>
</dbReference>
<evidence type="ECO:0000313" key="12">
    <source>
        <dbReference type="Proteomes" id="UP001149090"/>
    </source>
</evidence>
<dbReference type="SUPFAM" id="SSF117892">
    <property type="entry name" value="Band 7/SPFH domain"/>
    <property type="match status" value="1"/>
</dbReference>
<dbReference type="InterPro" id="IPR033294">
    <property type="entry name" value="Erlin1/2"/>
</dbReference>
<evidence type="ECO:0000313" key="11">
    <source>
        <dbReference type="EMBL" id="KAJ5068226.1"/>
    </source>
</evidence>
<evidence type="ECO:0000256" key="5">
    <source>
        <dbReference type="ARBA" id="ARBA00022968"/>
    </source>
</evidence>
<organism evidence="11 12">
    <name type="scientific">Anaeramoeba ignava</name>
    <name type="common">Anaerobic marine amoeba</name>
    <dbReference type="NCBI Taxonomy" id="1746090"/>
    <lineage>
        <taxon>Eukaryota</taxon>
        <taxon>Metamonada</taxon>
        <taxon>Anaeramoebidae</taxon>
        <taxon>Anaeramoeba</taxon>
    </lineage>
</organism>
<dbReference type="InterPro" id="IPR001107">
    <property type="entry name" value="Band_7"/>
</dbReference>
<evidence type="ECO:0000256" key="1">
    <source>
        <dbReference type="ARBA" id="ARBA00004648"/>
    </source>
</evidence>
<keyword evidence="8" id="KW-0325">Glycoprotein</keyword>
<dbReference type="PANTHER" id="PTHR15351:SF3">
    <property type="entry name" value="ERLIN"/>
    <property type="match status" value="1"/>
</dbReference>
<evidence type="ECO:0000259" key="10">
    <source>
        <dbReference type="SMART" id="SM00244"/>
    </source>
</evidence>
<evidence type="ECO:0000256" key="4">
    <source>
        <dbReference type="ARBA" id="ARBA00022824"/>
    </source>
</evidence>
<dbReference type="GO" id="GO:0032933">
    <property type="term" value="P:SREBP signaling pathway"/>
    <property type="evidence" value="ECO:0007669"/>
    <property type="project" value="TreeGrafter"/>
</dbReference>
<evidence type="ECO:0000256" key="3">
    <source>
        <dbReference type="ARBA" id="ARBA00022692"/>
    </source>
</evidence>
<evidence type="ECO:0000256" key="6">
    <source>
        <dbReference type="ARBA" id="ARBA00022989"/>
    </source>
</evidence>
<evidence type="ECO:0000256" key="2">
    <source>
        <dbReference type="ARBA" id="ARBA00008164"/>
    </source>
</evidence>
<comment type="subcellular location">
    <subcellularLocation>
        <location evidence="1">Endoplasmic reticulum membrane</location>
        <topology evidence="1">Single-pass type II membrane protein</topology>
    </subcellularLocation>
</comment>
<feature type="domain" description="Band 7" evidence="10">
    <location>
        <begin position="19"/>
        <end position="185"/>
    </location>
</feature>